<dbReference type="SUPFAM" id="SSF51316">
    <property type="entry name" value="Mss4-like"/>
    <property type="match status" value="1"/>
</dbReference>
<reference evidence="6 7" key="1">
    <citation type="submission" date="2020-04" db="EMBL/GenBank/DDBJ databases">
        <title>Molecular characterization of pseudomonads from Agaricus bisporus reveal novel blotch 2 pathogens in Western Europe.</title>
        <authorList>
            <person name="Taparia T."/>
            <person name="Krijger M."/>
            <person name="Haynes E."/>
            <person name="Elpinstone J.G."/>
            <person name="Noble R."/>
            <person name="Van Der Wolf J."/>
        </authorList>
    </citation>
    <scope>NUCLEOTIDE SEQUENCE [LARGE SCALE GENOMIC DNA]</scope>
    <source>
        <strain evidence="6 7">IPO3753</strain>
    </source>
</reference>
<gene>
    <name evidence="6" type="primary">msrB</name>
    <name evidence="6" type="ORF">HX826_02130</name>
</gene>
<dbReference type="Pfam" id="PF01641">
    <property type="entry name" value="SelR"/>
    <property type="match status" value="1"/>
</dbReference>
<comment type="catalytic activity">
    <reaction evidence="4">
        <text>L-methionyl-[protein] + [thioredoxin]-disulfide + H2O = L-methionyl-(R)-S-oxide-[protein] + [thioredoxin]-dithiol</text>
        <dbReference type="Rhea" id="RHEA:24164"/>
        <dbReference type="Rhea" id="RHEA-COMP:10698"/>
        <dbReference type="Rhea" id="RHEA-COMP:10700"/>
        <dbReference type="Rhea" id="RHEA-COMP:12313"/>
        <dbReference type="Rhea" id="RHEA-COMP:12314"/>
        <dbReference type="ChEBI" id="CHEBI:15377"/>
        <dbReference type="ChEBI" id="CHEBI:16044"/>
        <dbReference type="ChEBI" id="CHEBI:29950"/>
        <dbReference type="ChEBI" id="CHEBI:45764"/>
        <dbReference type="ChEBI" id="CHEBI:50058"/>
        <dbReference type="EC" id="1.8.4.12"/>
    </reaction>
</comment>
<evidence type="ECO:0000256" key="3">
    <source>
        <dbReference type="ARBA" id="ARBA00023002"/>
    </source>
</evidence>
<name>A0A1H2J3I2_9PSED</name>
<evidence type="ECO:0000256" key="2">
    <source>
        <dbReference type="ARBA" id="ARBA00022833"/>
    </source>
</evidence>
<evidence type="ECO:0000259" key="5">
    <source>
        <dbReference type="PROSITE" id="PS51790"/>
    </source>
</evidence>
<dbReference type="NCBIfam" id="TIGR00357">
    <property type="entry name" value="peptide-methionine (R)-S-oxide reductase MsrB"/>
    <property type="match status" value="1"/>
</dbReference>
<dbReference type="EMBL" id="JACAQR010000003">
    <property type="protein sequence ID" value="NWD40642.1"/>
    <property type="molecule type" value="Genomic_DNA"/>
</dbReference>
<dbReference type="AlphaFoldDB" id="A0A1H2J3I2"/>
<dbReference type="GO" id="GO:0005737">
    <property type="term" value="C:cytoplasm"/>
    <property type="evidence" value="ECO:0007669"/>
    <property type="project" value="TreeGrafter"/>
</dbReference>
<dbReference type="InterPro" id="IPR011057">
    <property type="entry name" value="Mss4-like_sf"/>
</dbReference>
<dbReference type="GO" id="GO:0030091">
    <property type="term" value="P:protein repair"/>
    <property type="evidence" value="ECO:0007669"/>
    <property type="project" value="InterPro"/>
</dbReference>
<dbReference type="PANTHER" id="PTHR10173:SF57">
    <property type="entry name" value="PEPTIDE-METHIONINE (R)-S-OXIDE REDUCTASE"/>
    <property type="match status" value="1"/>
</dbReference>
<dbReference type="InterPro" id="IPR006311">
    <property type="entry name" value="TAT_signal"/>
</dbReference>
<evidence type="ECO:0000256" key="4">
    <source>
        <dbReference type="ARBA" id="ARBA00048488"/>
    </source>
</evidence>
<organism evidence="6 7">
    <name type="scientific">Pseudomonas yamanorum</name>
    <dbReference type="NCBI Taxonomy" id="515393"/>
    <lineage>
        <taxon>Bacteria</taxon>
        <taxon>Pseudomonadati</taxon>
        <taxon>Pseudomonadota</taxon>
        <taxon>Gammaproteobacteria</taxon>
        <taxon>Pseudomonadales</taxon>
        <taxon>Pseudomonadaceae</taxon>
        <taxon>Pseudomonas</taxon>
    </lineage>
</organism>
<evidence type="ECO:0000313" key="7">
    <source>
        <dbReference type="Proteomes" id="UP000546584"/>
    </source>
</evidence>
<evidence type="ECO:0000256" key="1">
    <source>
        <dbReference type="ARBA" id="ARBA00012499"/>
    </source>
</evidence>
<evidence type="ECO:0000313" key="6">
    <source>
        <dbReference type="EMBL" id="NWD40642.1"/>
    </source>
</evidence>
<protein>
    <recommendedName>
        <fullName evidence="1">peptide-methionine (R)-S-oxide reductase</fullName>
        <ecNumber evidence="1">1.8.4.12</ecNumber>
    </recommendedName>
</protein>
<dbReference type="RefSeq" id="WP_093209854.1">
    <property type="nucleotide sequence ID" value="NZ_CP143576.1"/>
</dbReference>
<dbReference type="GO" id="GO:0006979">
    <property type="term" value="P:response to oxidative stress"/>
    <property type="evidence" value="ECO:0007669"/>
    <property type="project" value="InterPro"/>
</dbReference>
<comment type="caution">
    <text evidence="6">The sequence shown here is derived from an EMBL/GenBank/DDBJ whole genome shotgun (WGS) entry which is preliminary data.</text>
</comment>
<dbReference type="PROSITE" id="PS51790">
    <property type="entry name" value="MSRB"/>
    <property type="match status" value="1"/>
</dbReference>
<keyword evidence="3 6" id="KW-0560">Oxidoreductase</keyword>
<proteinExistence type="predicted"/>
<dbReference type="InterPro" id="IPR002579">
    <property type="entry name" value="Met_Sox_Rdtase_MsrB_dom"/>
</dbReference>
<dbReference type="GeneID" id="93516900"/>
<feature type="domain" description="MsrB" evidence="5">
    <location>
        <begin position="49"/>
        <end position="170"/>
    </location>
</feature>
<dbReference type="Proteomes" id="UP000546584">
    <property type="component" value="Unassembled WGS sequence"/>
</dbReference>
<dbReference type="PANTHER" id="PTHR10173">
    <property type="entry name" value="METHIONINE SULFOXIDE REDUCTASE"/>
    <property type="match status" value="1"/>
</dbReference>
<dbReference type="InterPro" id="IPR028427">
    <property type="entry name" value="Met_Sox_Rdtase_MsrB"/>
</dbReference>
<sequence>MYTRRQMLLAGGGLGLAVIAGGLLQKINAGPALIAEAEAAEHFEVSHTDAEWRTLLTAEQYAILREQGTERPYSSALNSEHRNGTFACAGCALPLYASATKFESHTGWPSFWQPLENAVASHVDTSFGVERKEIHCRRCGGHQGHVFDDGPAPTGLRYCMNGAAMTFTAA</sequence>
<dbReference type="PROSITE" id="PS51318">
    <property type="entry name" value="TAT"/>
    <property type="match status" value="1"/>
</dbReference>
<dbReference type="GO" id="GO:0033743">
    <property type="term" value="F:peptide-methionine (R)-S-oxide reductase activity"/>
    <property type="evidence" value="ECO:0007669"/>
    <property type="project" value="UniProtKB-EC"/>
</dbReference>
<accession>A0A1H2J3I2</accession>
<dbReference type="Gene3D" id="2.170.150.20">
    <property type="entry name" value="Peptide methionine sulfoxide reductase"/>
    <property type="match status" value="1"/>
</dbReference>
<keyword evidence="2" id="KW-0862">Zinc</keyword>
<dbReference type="EC" id="1.8.4.12" evidence="1"/>